<dbReference type="HAMAP" id="MF_00914">
    <property type="entry name" value="L_Ala_exporter"/>
    <property type="match status" value="1"/>
</dbReference>
<evidence type="ECO:0000313" key="10">
    <source>
        <dbReference type="Proteomes" id="UP001518990"/>
    </source>
</evidence>
<keyword evidence="2 8" id="KW-1003">Cell membrane</keyword>
<evidence type="ECO:0000256" key="7">
    <source>
        <dbReference type="ARBA" id="ARBA00023136"/>
    </source>
</evidence>
<reference evidence="9 10" key="1">
    <citation type="submission" date="2020-09" db="EMBL/GenBank/DDBJ databases">
        <title>Roseomonas.</title>
        <authorList>
            <person name="Zhu W."/>
        </authorList>
    </citation>
    <scope>NUCLEOTIDE SEQUENCE [LARGE SCALE GENOMIC DNA]</scope>
    <source>
        <strain evidence="9 10">1311</strain>
    </source>
</reference>
<dbReference type="EMBL" id="JACTNF010000012">
    <property type="protein sequence ID" value="MBO1075511.1"/>
    <property type="molecule type" value="Genomic_DNA"/>
</dbReference>
<comment type="caution">
    <text evidence="9">The sequence shown here is derived from an EMBL/GenBank/DDBJ whole genome shotgun (WGS) entry which is preliminary data.</text>
</comment>
<evidence type="ECO:0000256" key="4">
    <source>
        <dbReference type="ARBA" id="ARBA00022692"/>
    </source>
</evidence>
<keyword evidence="5 8" id="KW-0029">Amino-acid transport</keyword>
<keyword evidence="3 8" id="KW-0997">Cell inner membrane</keyword>
<sequence>MPAAGARREVRRYLADTFALVVFSVAVGAFVEIVIAGLTFEQSARVRAAAIPVALLTGRPYGIYRDWLFRLLARNGTEPCRAVLIDTLANLSFQVPLYAAILAWNGASLQQISMAAGSILLLLALTGRPYGVFLMWCRKFLGVDRVG</sequence>
<dbReference type="RefSeq" id="WP_207447784.1">
    <property type="nucleotide sequence ID" value="NZ_CP061094.1"/>
</dbReference>
<organism evidence="9 10">
    <name type="scientific">Roseomonas marmotae</name>
    <dbReference type="NCBI Taxonomy" id="2768161"/>
    <lineage>
        <taxon>Bacteria</taxon>
        <taxon>Pseudomonadati</taxon>
        <taxon>Pseudomonadota</taxon>
        <taxon>Alphaproteobacteria</taxon>
        <taxon>Acetobacterales</taxon>
        <taxon>Roseomonadaceae</taxon>
        <taxon>Roseomonas</taxon>
    </lineage>
</organism>
<comment type="function">
    <text evidence="8">Exports L-alanine.</text>
</comment>
<comment type="subcellular location">
    <subcellularLocation>
        <location evidence="8">Cell inner membrane</location>
        <topology evidence="8">Multi-pass membrane protein</topology>
    </subcellularLocation>
</comment>
<protein>
    <recommendedName>
        <fullName evidence="8">L-alanine exporter AlaE</fullName>
    </recommendedName>
</protein>
<evidence type="ECO:0000313" key="9">
    <source>
        <dbReference type="EMBL" id="MBO1075511.1"/>
    </source>
</evidence>
<dbReference type="InterPro" id="IPR010574">
    <property type="entry name" value="Ala_export_AlaE"/>
</dbReference>
<comment type="caution">
    <text evidence="8">Lacks conserved residue(s) required for the propagation of feature annotation.</text>
</comment>
<evidence type="ECO:0000256" key="6">
    <source>
        <dbReference type="ARBA" id="ARBA00022989"/>
    </source>
</evidence>
<name>A0ABS3KDG4_9PROT</name>
<accession>A0ABS3KDG4</accession>
<keyword evidence="7 8" id="KW-0472">Membrane</keyword>
<dbReference type="Proteomes" id="UP001518990">
    <property type="component" value="Unassembled WGS sequence"/>
</dbReference>
<evidence type="ECO:0000256" key="1">
    <source>
        <dbReference type="ARBA" id="ARBA00022448"/>
    </source>
</evidence>
<evidence type="ECO:0000256" key="5">
    <source>
        <dbReference type="ARBA" id="ARBA00022970"/>
    </source>
</evidence>
<keyword evidence="1 8" id="KW-0813">Transport</keyword>
<keyword evidence="6 8" id="KW-1133">Transmembrane helix</keyword>
<evidence type="ECO:0000256" key="2">
    <source>
        <dbReference type="ARBA" id="ARBA00022475"/>
    </source>
</evidence>
<gene>
    <name evidence="8 9" type="primary">alaE</name>
    <name evidence="9" type="ORF">IAI60_12930</name>
</gene>
<dbReference type="Pfam" id="PF06610">
    <property type="entry name" value="AlaE"/>
    <property type="match status" value="1"/>
</dbReference>
<comment type="similarity">
    <text evidence="8">Belongs to the AlaE exporter family.</text>
</comment>
<feature type="transmembrane region" description="Helical" evidence="8">
    <location>
        <begin position="17"/>
        <end position="38"/>
    </location>
</feature>
<evidence type="ECO:0000256" key="3">
    <source>
        <dbReference type="ARBA" id="ARBA00022519"/>
    </source>
</evidence>
<keyword evidence="10" id="KW-1185">Reference proteome</keyword>
<evidence type="ECO:0000256" key="8">
    <source>
        <dbReference type="HAMAP-Rule" id="MF_00914"/>
    </source>
</evidence>
<proteinExistence type="inferred from homology"/>
<feature type="transmembrane region" description="Helical" evidence="8">
    <location>
        <begin position="116"/>
        <end position="137"/>
    </location>
</feature>
<keyword evidence="4 8" id="KW-0812">Transmembrane</keyword>